<keyword evidence="2" id="KW-1185">Reference proteome</keyword>
<organism evidence="1 2">
    <name type="scientific">Catharanthus roseus</name>
    <name type="common">Madagascar periwinkle</name>
    <name type="synonym">Vinca rosea</name>
    <dbReference type="NCBI Taxonomy" id="4058"/>
    <lineage>
        <taxon>Eukaryota</taxon>
        <taxon>Viridiplantae</taxon>
        <taxon>Streptophyta</taxon>
        <taxon>Embryophyta</taxon>
        <taxon>Tracheophyta</taxon>
        <taxon>Spermatophyta</taxon>
        <taxon>Magnoliopsida</taxon>
        <taxon>eudicotyledons</taxon>
        <taxon>Gunneridae</taxon>
        <taxon>Pentapetalae</taxon>
        <taxon>asterids</taxon>
        <taxon>lamiids</taxon>
        <taxon>Gentianales</taxon>
        <taxon>Apocynaceae</taxon>
        <taxon>Rauvolfioideae</taxon>
        <taxon>Vinceae</taxon>
        <taxon>Catharanthinae</taxon>
        <taxon>Catharanthus</taxon>
    </lineage>
</organism>
<accession>A0ACC0B5A7</accession>
<gene>
    <name evidence="1" type="ORF">M9H77_17686</name>
</gene>
<reference evidence="2" key="1">
    <citation type="journal article" date="2023" name="Nat. Plants">
        <title>Single-cell RNA sequencing provides a high-resolution roadmap for understanding the multicellular compartmentation of specialized metabolism.</title>
        <authorList>
            <person name="Sun S."/>
            <person name="Shen X."/>
            <person name="Li Y."/>
            <person name="Li Y."/>
            <person name="Wang S."/>
            <person name="Li R."/>
            <person name="Zhang H."/>
            <person name="Shen G."/>
            <person name="Guo B."/>
            <person name="Wei J."/>
            <person name="Xu J."/>
            <person name="St-Pierre B."/>
            <person name="Chen S."/>
            <person name="Sun C."/>
        </authorList>
    </citation>
    <scope>NUCLEOTIDE SEQUENCE [LARGE SCALE GENOMIC DNA]</scope>
</reference>
<comment type="caution">
    <text evidence="1">The sequence shown here is derived from an EMBL/GenBank/DDBJ whole genome shotgun (WGS) entry which is preliminary data.</text>
</comment>
<sequence>MYENRRDGKRLDWMTEQFHSRMTVSTRSRRQLRGIKLRGVVTRAPGQMAFLFTNTYEKKTPVRPGCQFCLRYYVRKRQRIALYMASPCTRASSYGVEDSDSGEWIHLRRGIDRGGCGPIGLRGHRIMLYGGVQPPSGESGGVRN</sequence>
<proteinExistence type="predicted"/>
<name>A0ACC0B5A7_CATRO</name>
<evidence type="ECO:0000313" key="1">
    <source>
        <dbReference type="EMBL" id="KAI5667833.1"/>
    </source>
</evidence>
<evidence type="ECO:0000313" key="2">
    <source>
        <dbReference type="Proteomes" id="UP001060085"/>
    </source>
</evidence>
<dbReference type="EMBL" id="CM044704">
    <property type="protein sequence ID" value="KAI5667833.1"/>
    <property type="molecule type" value="Genomic_DNA"/>
</dbReference>
<dbReference type="Proteomes" id="UP001060085">
    <property type="component" value="Linkage Group LG04"/>
</dbReference>
<protein>
    <submittedName>
        <fullName evidence="1">Uncharacterized protein</fullName>
    </submittedName>
</protein>